<protein>
    <submittedName>
        <fullName evidence="1">Uncharacterized protein</fullName>
    </submittedName>
</protein>
<sequence>MVRIMRVKRQRDRERESTRVAPASFVPCILHSSRSAVPRRRRCGVIATCAPHAVEDGPSGWCHTPPVSAEAWLRATRGHYGGSAVRTGWTGATVIRDGRKTSRLSYDGARARQEKALLLPFDASLRLLCDVQDATYREQRQLRRIESPRPTAPSQQAPS</sequence>
<accession>A0A6A6PBA7</accession>
<dbReference type="EMBL" id="MU001672">
    <property type="protein sequence ID" value="KAF2461129.1"/>
    <property type="molecule type" value="Genomic_DNA"/>
</dbReference>
<keyword evidence="2" id="KW-1185">Reference proteome</keyword>
<evidence type="ECO:0000313" key="2">
    <source>
        <dbReference type="Proteomes" id="UP000799766"/>
    </source>
</evidence>
<proteinExistence type="predicted"/>
<gene>
    <name evidence="1" type="ORF">BDY21DRAFT_334406</name>
</gene>
<name>A0A6A6PBA7_9PEZI</name>
<reference evidence="1" key="1">
    <citation type="journal article" date="2020" name="Stud. Mycol.">
        <title>101 Dothideomycetes genomes: a test case for predicting lifestyles and emergence of pathogens.</title>
        <authorList>
            <person name="Haridas S."/>
            <person name="Albert R."/>
            <person name="Binder M."/>
            <person name="Bloem J."/>
            <person name="Labutti K."/>
            <person name="Salamov A."/>
            <person name="Andreopoulos B."/>
            <person name="Baker S."/>
            <person name="Barry K."/>
            <person name="Bills G."/>
            <person name="Bluhm B."/>
            <person name="Cannon C."/>
            <person name="Castanera R."/>
            <person name="Culley D."/>
            <person name="Daum C."/>
            <person name="Ezra D."/>
            <person name="Gonzalez J."/>
            <person name="Henrissat B."/>
            <person name="Kuo A."/>
            <person name="Liang C."/>
            <person name="Lipzen A."/>
            <person name="Lutzoni F."/>
            <person name="Magnuson J."/>
            <person name="Mondo S."/>
            <person name="Nolan M."/>
            <person name="Ohm R."/>
            <person name="Pangilinan J."/>
            <person name="Park H.-J."/>
            <person name="Ramirez L."/>
            <person name="Alfaro M."/>
            <person name="Sun H."/>
            <person name="Tritt A."/>
            <person name="Yoshinaga Y."/>
            <person name="Zwiers L.-H."/>
            <person name="Turgeon B."/>
            <person name="Goodwin S."/>
            <person name="Spatafora J."/>
            <person name="Crous P."/>
            <person name="Grigoriev I."/>
        </authorList>
    </citation>
    <scope>NUCLEOTIDE SEQUENCE</scope>
    <source>
        <strain evidence="1">ATCC 16933</strain>
    </source>
</reference>
<dbReference type="AlphaFoldDB" id="A0A6A6PBA7"/>
<organism evidence="1 2">
    <name type="scientific">Lineolata rhizophorae</name>
    <dbReference type="NCBI Taxonomy" id="578093"/>
    <lineage>
        <taxon>Eukaryota</taxon>
        <taxon>Fungi</taxon>
        <taxon>Dikarya</taxon>
        <taxon>Ascomycota</taxon>
        <taxon>Pezizomycotina</taxon>
        <taxon>Dothideomycetes</taxon>
        <taxon>Dothideomycetes incertae sedis</taxon>
        <taxon>Lineolatales</taxon>
        <taxon>Lineolataceae</taxon>
        <taxon>Lineolata</taxon>
    </lineage>
</organism>
<dbReference type="Proteomes" id="UP000799766">
    <property type="component" value="Unassembled WGS sequence"/>
</dbReference>
<evidence type="ECO:0000313" key="1">
    <source>
        <dbReference type="EMBL" id="KAF2461129.1"/>
    </source>
</evidence>